<dbReference type="InterPro" id="IPR046109">
    <property type="entry name" value="DUF6046"/>
</dbReference>
<sequence length="204" mass="22877">MRDYSFALKTLGMQGVRTLVYRPTGKPLEVNDSGLVVPESSDTIDDFSSRMDTGGSGVLTTFFGTPVWANVILKTQDNLFEINLDTVLCDVSLPKHIIKTSITNRPGTFKEHIADGDYSIHMRGLLVEHSMYNYPRAQMTTLLQIIKRGEPIKVISEYLNLYGILNIVIESSSFTQKQGFQNVQPYDLTCLSDIDYSLIIKNGE</sequence>
<gene>
    <name evidence="2" type="ORF">SDC9_130831</name>
</gene>
<evidence type="ECO:0000313" key="2">
    <source>
        <dbReference type="EMBL" id="MPM83762.1"/>
    </source>
</evidence>
<organism evidence="2">
    <name type="scientific">bioreactor metagenome</name>
    <dbReference type="NCBI Taxonomy" id="1076179"/>
    <lineage>
        <taxon>unclassified sequences</taxon>
        <taxon>metagenomes</taxon>
        <taxon>ecological metagenomes</taxon>
    </lineage>
</organism>
<accession>A0A645D558</accession>
<name>A0A645D558_9ZZZZ</name>
<dbReference type="EMBL" id="VSSQ01032487">
    <property type="protein sequence ID" value="MPM83762.1"/>
    <property type="molecule type" value="Genomic_DNA"/>
</dbReference>
<protein>
    <recommendedName>
        <fullName evidence="1">DUF6046 domain-containing protein</fullName>
    </recommendedName>
</protein>
<feature type="domain" description="DUF6046" evidence="1">
    <location>
        <begin position="86"/>
        <end position="202"/>
    </location>
</feature>
<dbReference type="AlphaFoldDB" id="A0A645D558"/>
<proteinExistence type="predicted"/>
<comment type="caution">
    <text evidence="2">The sequence shown here is derived from an EMBL/GenBank/DDBJ whole genome shotgun (WGS) entry which is preliminary data.</text>
</comment>
<dbReference type="Pfam" id="PF19512">
    <property type="entry name" value="DUF6046"/>
    <property type="match status" value="1"/>
</dbReference>
<reference evidence="2" key="1">
    <citation type="submission" date="2019-08" db="EMBL/GenBank/DDBJ databases">
        <authorList>
            <person name="Kucharzyk K."/>
            <person name="Murdoch R.W."/>
            <person name="Higgins S."/>
            <person name="Loffler F."/>
        </authorList>
    </citation>
    <scope>NUCLEOTIDE SEQUENCE</scope>
</reference>
<evidence type="ECO:0000259" key="1">
    <source>
        <dbReference type="Pfam" id="PF19512"/>
    </source>
</evidence>